<dbReference type="AlphaFoldDB" id="A0AAD4M8I0"/>
<dbReference type="EMBL" id="WTXG01000005">
    <property type="protein sequence ID" value="KAI0305433.1"/>
    <property type="molecule type" value="Genomic_DNA"/>
</dbReference>
<evidence type="ECO:0000313" key="2">
    <source>
        <dbReference type="Proteomes" id="UP001203297"/>
    </source>
</evidence>
<comment type="caution">
    <text evidence="1">The sequence shown here is derived from an EMBL/GenBank/DDBJ whole genome shotgun (WGS) entry which is preliminary data.</text>
</comment>
<sequence>MRGAIYLHLPLIAKVCCMKNVSWACRNNFFDLLWRATGEVMSKLVKLMGKYGCVGLDIHPRRKRRQYAKSPERVARPFRFHPTQQPKTPTIKVHLKTWSSRHLKPLPAVAREMAIGMATGFRSRPEADPLALYSPARFLVMVIIVRYWPSPVCLSACPPTCHLTRLLVIPERWLRSGDRRIVCLPEIPDGCGGGGGGGQVDDLSRGQTK</sequence>
<accession>A0AAD4M8I0</accession>
<proteinExistence type="predicted"/>
<evidence type="ECO:0000313" key="1">
    <source>
        <dbReference type="EMBL" id="KAI0305433.1"/>
    </source>
</evidence>
<protein>
    <submittedName>
        <fullName evidence="1">Uncharacterized protein</fullName>
    </submittedName>
</protein>
<name>A0AAD4M8I0_9AGAM</name>
<reference evidence="1" key="1">
    <citation type="journal article" date="2022" name="New Phytol.">
        <title>Evolutionary transition to the ectomycorrhizal habit in the genomes of a hyperdiverse lineage of mushroom-forming fungi.</title>
        <authorList>
            <person name="Looney B."/>
            <person name="Miyauchi S."/>
            <person name="Morin E."/>
            <person name="Drula E."/>
            <person name="Courty P.E."/>
            <person name="Kohler A."/>
            <person name="Kuo A."/>
            <person name="LaButti K."/>
            <person name="Pangilinan J."/>
            <person name="Lipzen A."/>
            <person name="Riley R."/>
            <person name="Andreopoulos W."/>
            <person name="He G."/>
            <person name="Johnson J."/>
            <person name="Nolan M."/>
            <person name="Tritt A."/>
            <person name="Barry K.W."/>
            <person name="Grigoriev I.V."/>
            <person name="Nagy L.G."/>
            <person name="Hibbett D."/>
            <person name="Henrissat B."/>
            <person name="Matheny P.B."/>
            <person name="Labbe J."/>
            <person name="Martin F.M."/>
        </authorList>
    </citation>
    <scope>NUCLEOTIDE SEQUENCE</scope>
    <source>
        <strain evidence="1">BPL690</strain>
    </source>
</reference>
<gene>
    <name evidence="1" type="ORF">B0F90DRAFT_1915960</name>
</gene>
<organism evidence="1 2">
    <name type="scientific">Multifurca ochricompacta</name>
    <dbReference type="NCBI Taxonomy" id="376703"/>
    <lineage>
        <taxon>Eukaryota</taxon>
        <taxon>Fungi</taxon>
        <taxon>Dikarya</taxon>
        <taxon>Basidiomycota</taxon>
        <taxon>Agaricomycotina</taxon>
        <taxon>Agaricomycetes</taxon>
        <taxon>Russulales</taxon>
        <taxon>Russulaceae</taxon>
        <taxon>Multifurca</taxon>
    </lineage>
</organism>
<dbReference type="Proteomes" id="UP001203297">
    <property type="component" value="Unassembled WGS sequence"/>
</dbReference>
<keyword evidence="2" id="KW-1185">Reference proteome</keyword>